<dbReference type="AlphaFoldDB" id="A0A8K1GLC3"/>
<keyword evidence="2" id="KW-1185">Reference proteome</keyword>
<sequence>MFLQVLGSINRRKFNSKKCWILHLGRGSCGCTDRLGNEMLESNVMVWIKPEDLVSYKCESDEQEEFDCNSQTRGYSSLWQLHGYNSELAYSIQILPIDLKQIKMQLIHLLMLPERLTLHIKEVHVIVKLWNMELLMTITHPKDPHAETLQSPEADLDEGLVFQAPVPPSSEATLETPPKPTNVQLWWLSIVSFFPHCPATLDICQKDEFLRLTPLIDKHGIDLKSSQISEMFLGADATVKTVNKRNDSSTGIRSSITEIKCIERGKLVSLNVFVELVWIVVEKSMKSNDRVENVTESTESSGKLSLQKVSPEYFGNEETHNDYFSGCHICCVLTIVKAAIEWVETYPVPHTAAHNTILDLEKQVLSRLHTPERIESDNGTHFKNSPINT</sequence>
<dbReference type="OrthoDB" id="413122at2759"/>
<gene>
    <name evidence="1" type="ORF">HGM15179_005972</name>
</gene>
<name>A0A8K1GLC3_9PASS</name>
<evidence type="ECO:0000313" key="2">
    <source>
        <dbReference type="Proteomes" id="UP000796761"/>
    </source>
</evidence>
<dbReference type="EMBL" id="SWJQ01000132">
    <property type="protein sequence ID" value="TRZ21111.1"/>
    <property type="molecule type" value="Genomic_DNA"/>
</dbReference>
<comment type="caution">
    <text evidence="1">The sequence shown here is derived from an EMBL/GenBank/DDBJ whole genome shotgun (WGS) entry which is preliminary data.</text>
</comment>
<reference evidence="1" key="1">
    <citation type="submission" date="2019-04" db="EMBL/GenBank/DDBJ databases">
        <title>Genome assembly of Zosterops borbonicus 15179.</title>
        <authorList>
            <person name="Leroy T."/>
            <person name="Anselmetti Y."/>
            <person name="Tilak M.-K."/>
            <person name="Nabholz B."/>
        </authorList>
    </citation>
    <scope>NUCLEOTIDE SEQUENCE</scope>
    <source>
        <strain evidence="1">HGM_15179</strain>
        <tissue evidence="1">Muscle</tissue>
    </source>
</reference>
<evidence type="ECO:0000313" key="1">
    <source>
        <dbReference type="EMBL" id="TRZ21111.1"/>
    </source>
</evidence>
<protein>
    <recommendedName>
        <fullName evidence="3">Integrase catalytic domain-containing protein</fullName>
    </recommendedName>
</protein>
<accession>A0A8K1GLC3</accession>
<dbReference type="GO" id="GO:0003676">
    <property type="term" value="F:nucleic acid binding"/>
    <property type="evidence" value="ECO:0007669"/>
    <property type="project" value="InterPro"/>
</dbReference>
<organism evidence="1 2">
    <name type="scientific">Zosterops borbonicus</name>
    <dbReference type="NCBI Taxonomy" id="364589"/>
    <lineage>
        <taxon>Eukaryota</taxon>
        <taxon>Metazoa</taxon>
        <taxon>Chordata</taxon>
        <taxon>Craniata</taxon>
        <taxon>Vertebrata</taxon>
        <taxon>Euteleostomi</taxon>
        <taxon>Archelosauria</taxon>
        <taxon>Archosauria</taxon>
        <taxon>Dinosauria</taxon>
        <taxon>Saurischia</taxon>
        <taxon>Theropoda</taxon>
        <taxon>Coelurosauria</taxon>
        <taxon>Aves</taxon>
        <taxon>Neognathae</taxon>
        <taxon>Neoaves</taxon>
        <taxon>Telluraves</taxon>
        <taxon>Australaves</taxon>
        <taxon>Passeriformes</taxon>
        <taxon>Sylvioidea</taxon>
        <taxon>Zosteropidae</taxon>
        <taxon>Zosterops</taxon>
    </lineage>
</organism>
<dbReference type="InterPro" id="IPR036397">
    <property type="entry name" value="RNaseH_sf"/>
</dbReference>
<evidence type="ECO:0008006" key="3">
    <source>
        <dbReference type="Google" id="ProtNLM"/>
    </source>
</evidence>
<dbReference type="Proteomes" id="UP000796761">
    <property type="component" value="Unassembled WGS sequence"/>
</dbReference>
<dbReference type="Gene3D" id="3.30.420.10">
    <property type="entry name" value="Ribonuclease H-like superfamily/Ribonuclease H"/>
    <property type="match status" value="1"/>
</dbReference>
<proteinExistence type="predicted"/>